<sequence>MVLDRILLFSTRAAPLPAIPPPGIVMQSIRCPGTMPPVTGPWSGPAIFFRHIARYHLTFQIASYGKFLHLPVARACCTTAGMFTVLQRFAWPLFFCLLCWATPGLASGGGYRPPQDTPLLGIRILHALPHDPLAFTQGLCMHDGKIYESTGRYGESELRVLDAASGKLLRRRALPNDLFGEGLTLVGQRLLQLTWRSGRVLFWQAPSLERIGEARLPGDSWGLAAGPDLLYRSDGSATLQRLRPHDLQPAGSLTVHDQGHEVRQLNELEWVNGRLVANIWFEDVLAVIDPVTGQVQAWVDLSPLRPLLWPDAGVANGTAWDGRNLYVTGKNWNKLFVLRIPNAPWDP</sequence>
<dbReference type="InterPro" id="IPR015943">
    <property type="entry name" value="WD40/YVTN_repeat-like_dom_sf"/>
</dbReference>
<dbReference type="Gene3D" id="2.130.10.10">
    <property type="entry name" value="YVTN repeat-like/Quinoprotein amine dehydrogenase"/>
    <property type="match status" value="1"/>
</dbReference>
<dbReference type="EMBL" id="FUYC01000001">
    <property type="protein sequence ID" value="SKA72279.1"/>
    <property type="molecule type" value="Genomic_DNA"/>
</dbReference>
<dbReference type="InterPro" id="IPR007788">
    <property type="entry name" value="QCT"/>
</dbReference>
<name>A0A1T4W552_9BACT</name>
<dbReference type="Pfam" id="PF05096">
    <property type="entry name" value="Glu_cyclase_2"/>
    <property type="match status" value="1"/>
</dbReference>
<dbReference type="Proteomes" id="UP000190027">
    <property type="component" value="Unassembled WGS sequence"/>
</dbReference>
<dbReference type="PANTHER" id="PTHR31270:SF1">
    <property type="entry name" value="GLUTAMINYL-PEPTIDE CYCLOTRANSFERASE"/>
    <property type="match status" value="1"/>
</dbReference>
<gene>
    <name evidence="1" type="ORF">SAMN02745704_00335</name>
</gene>
<reference evidence="1 2" key="1">
    <citation type="submission" date="2017-02" db="EMBL/GenBank/DDBJ databases">
        <authorList>
            <person name="Peterson S.W."/>
        </authorList>
    </citation>
    <scope>NUCLEOTIDE SEQUENCE [LARGE SCALE GENOMIC DNA]</scope>
    <source>
        <strain evidence="1 2">DSM 16080</strain>
    </source>
</reference>
<organism evidence="1 2">
    <name type="scientific">Paucidesulfovibrio gracilis DSM 16080</name>
    <dbReference type="NCBI Taxonomy" id="1121449"/>
    <lineage>
        <taxon>Bacteria</taxon>
        <taxon>Pseudomonadati</taxon>
        <taxon>Thermodesulfobacteriota</taxon>
        <taxon>Desulfovibrionia</taxon>
        <taxon>Desulfovibrionales</taxon>
        <taxon>Desulfovibrionaceae</taxon>
        <taxon>Paucidesulfovibrio</taxon>
    </lineage>
</organism>
<dbReference type="PANTHER" id="PTHR31270">
    <property type="entry name" value="GLUTAMINYL-PEPTIDE CYCLOTRANSFERASE"/>
    <property type="match status" value="1"/>
</dbReference>
<dbReference type="STRING" id="1121449.SAMN02745704_00335"/>
<evidence type="ECO:0000313" key="1">
    <source>
        <dbReference type="EMBL" id="SKA72279.1"/>
    </source>
</evidence>
<accession>A0A1T4W552</accession>
<dbReference type="GO" id="GO:0016603">
    <property type="term" value="F:glutaminyl-peptide cyclotransferase activity"/>
    <property type="evidence" value="ECO:0007669"/>
    <property type="project" value="InterPro"/>
</dbReference>
<proteinExistence type="predicted"/>
<dbReference type="InterPro" id="IPR011044">
    <property type="entry name" value="Quino_amine_DH_bsu"/>
</dbReference>
<protein>
    <submittedName>
        <fullName evidence="1">Glutamine cyclotransferase</fullName>
    </submittedName>
</protein>
<keyword evidence="2" id="KW-1185">Reference proteome</keyword>
<dbReference type="SUPFAM" id="SSF50969">
    <property type="entry name" value="YVTN repeat-like/Quinoprotein amine dehydrogenase"/>
    <property type="match status" value="1"/>
</dbReference>
<evidence type="ECO:0000313" key="2">
    <source>
        <dbReference type="Proteomes" id="UP000190027"/>
    </source>
</evidence>
<dbReference type="AlphaFoldDB" id="A0A1T4W552"/>
<keyword evidence="1" id="KW-0808">Transferase</keyword>